<feature type="compositionally biased region" description="Basic and acidic residues" evidence="2">
    <location>
        <begin position="448"/>
        <end position="457"/>
    </location>
</feature>
<dbReference type="Proteomes" id="UP000694255">
    <property type="component" value="Unassembled WGS sequence"/>
</dbReference>
<dbReference type="PANTHER" id="PTHR23325:SF1">
    <property type="entry name" value="SERUM RESPONSE FACTOR-BINDING PROTEIN 1"/>
    <property type="match status" value="1"/>
</dbReference>
<evidence type="ECO:0000313" key="4">
    <source>
        <dbReference type="EMBL" id="KAG7662258.1"/>
    </source>
</evidence>
<feature type="compositionally biased region" description="Basic and acidic residues" evidence="2">
    <location>
        <begin position="309"/>
        <end position="326"/>
    </location>
</feature>
<dbReference type="EMBL" id="JAGSYN010000182">
    <property type="protein sequence ID" value="KAG7662258.1"/>
    <property type="molecule type" value="Genomic_DNA"/>
</dbReference>
<proteinExistence type="predicted"/>
<keyword evidence="5" id="KW-1185">Reference proteome</keyword>
<dbReference type="InterPro" id="IPR015158">
    <property type="entry name" value="Bud22_dom"/>
</dbReference>
<dbReference type="InterPro" id="IPR037393">
    <property type="entry name" value="Bud22/SRFB1"/>
</dbReference>
<feature type="compositionally biased region" description="Acidic residues" evidence="2">
    <location>
        <begin position="208"/>
        <end position="236"/>
    </location>
</feature>
<dbReference type="Pfam" id="PF09073">
    <property type="entry name" value="BUD22"/>
    <property type="match status" value="1"/>
</dbReference>
<feature type="region of interest" description="Disordered" evidence="2">
    <location>
        <begin position="357"/>
        <end position="457"/>
    </location>
</feature>
<dbReference type="RefSeq" id="XP_049262491.1">
    <property type="nucleotide sequence ID" value="XM_049408209.1"/>
</dbReference>
<keyword evidence="1" id="KW-0175">Coiled coil</keyword>
<dbReference type="GO" id="GO:0030686">
    <property type="term" value="C:90S preribosome"/>
    <property type="evidence" value="ECO:0007669"/>
    <property type="project" value="TreeGrafter"/>
</dbReference>
<feature type="domain" description="Bud22" evidence="3">
    <location>
        <begin position="72"/>
        <end position="479"/>
    </location>
</feature>
<evidence type="ECO:0000256" key="1">
    <source>
        <dbReference type="ARBA" id="ARBA00023054"/>
    </source>
</evidence>
<evidence type="ECO:0000256" key="2">
    <source>
        <dbReference type="SAM" id="MobiDB-lite"/>
    </source>
</evidence>
<dbReference type="GeneID" id="73471068"/>
<gene>
    <name evidence="4" type="ORF">J8A68_004268</name>
</gene>
<evidence type="ECO:0000259" key="3">
    <source>
        <dbReference type="Pfam" id="PF09073"/>
    </source>
</evidence>
<dbReference type="GO" id="GO:0030490">
    <property type="term" value="P:maturation of SSU-rRNA"/>
    <property type="evidence" value="ECO:0007669"/>
    <property type="project" value="TreeGrafter"/>
</dbReference>
<dbReference type="AlphaFoldDB" id="A0A8J5QKS3"/>
<feature type="region of interest" description="Disordered" evidence="2">
    <location>
        <begin position="256"/>
        <end position="326"/>
    </location>
</feature>
<reference evidence="4 5" key="1">
    <citation type="journal article" date="2021" name="DNA Res.">
        <title>Genome analysis of Candida subhashii reveals its hybrid nature and dual mitochondrial genome conformations.</title>
        <authorList>
            <person name="Mixao V."/>
            <person name="Hegedusova E."/>
            <person name="Saus E."/>
            <person name="Pryszcz L.P."/>
            <person name="Cillingova A."/>
            <person name="Nosek J."/>
            <person name="Gabaldon T."/>
        </authorList>
    </citation>
    <scope>NUCLEOTIDE SEQUENCE [LARGE SCALE GENOMIC DNA]</scope>
    <source>
        <strain evidence="4 5">CBS 10753</strain>
    </source>
</reference>
<name>A0A8J5QKS3_9ASCO</name>
<feature type="region of interest" description="Disordered" evidence="2">
    <location>
        <begin position="198"/>
        <end position="244"/>
    </location>
</feature>
<sequence>MAKGTNQMWKLDLLEAKFKKSTPRFPHTKKLLTARNTTKLLKKLPTNQTDAENEINALKSDFFARKYHAAFKKLEKEVNKVLKQKKSQLEFFESKDNINTLITSKLAKCITTTILTSKEAKNDPPKYILEEVRVIILDKSHPSNPSCFFKTYCQNNKELNNFCSNLWNNKNIKSVLNEIEWSFKMIRGDLTKQEQEARKKLTGKSIEAEEEEERSGDESESEEDENDSGESEDESEGKEIDLEEVYDKFAVYDKFVGDSDAEQEEEEQFELDPNINYNEVTDEEASDESDIEIDEESESEESEEDDFFETDKKDKKTKKEKEVKEEKYKLPELASGYFSGGSDDEDDVEEDKVVKALTTHRKNRRGQRARQKIWEQKYGKEAKHVKAEKERYETDKQRRQIEFEERERKRELKRKLAEQPTGANMTPMGERSSASATPTPTPQPQPAAEKKIHPSWEAKRLAEEKLKNVKFQGKKITFD</sequence>
<dbReference type="GO" id="GO:0005634">
    <property type="term" value="C:nucleus"/>
    <property type="evidence" value="ECO:0007669"/>
    <property type="project" value="TreeGrafter"/>
</dbReference>
<feature type="compositionally biased region" description="Basic and acidic residues" evidence="2">
    <location>
        <begin position="372"/>
        <end position="417"/>
    </location>
</feature>
<evidence type="ECO:0000313" key="5">
    <source>
        <dbReference type="Proteomes" id="UP000694255"/>
    </source>
</evidence>
<comment type="caution">
    <text evidence="4">The sequence shown here is derived from an EMBL/GenBank/DDBJ whole genome shotgun (WGS) entry which is preliminary data.</text>
</comment>
<protein>
    <submittedName>
        <fullName evidence="4">BUD22</fullName>
    </submittedName>
</protein>
<feature type="compositionally biased region" description="Acidic residues" evidence="2">
    <location>
        <begin position="280"/>
        <end position="308"/>
    </location>
</feature>
<feature type="compositionally biased region" description="Acidic residues" evidence="2">
    <location>
        <begin position="259"/>
        <end position="270"/>
    </location>
</feature>
<organism evidence="4 5">
    <name type="scientific">[Candida] subhashii</name>
    <dbReference type="NCBI Taxonomy" id="561895"/>
    <lineage>
        <taxon>Eukaryota</taxon>
        <taxon>Fungi</taxon>
        <taxon>Dikarya</taxon>
        <taxon>Ascomycota</taxon>
        <taxon>Saccharomycotina</taxon>
        <taxon>Pichiomycetes</taxon>
        <taxon>Debaryomycetaceae</taxon>
        <taxon>Spathaspora</taxon>
    </lineage>
</organism>
<dbReference type="OrthoDB" id="3364872at2759"/>
<dbReference type="PANTHER" id="PTHR23325">
    <property type="entry name" value="SERUM RESPONSE FACTOR-BINDING"/>
    <property type="match status" value="1"/>
</dbReference>
<accession>A0A8J5QKS3</accession>
<feature type="compositionally biased region" description="Basic residues" evidence="2">
    <location>
        <begin position="358"/>
        <end position="371"/>
    </location>
</feature>